<sequence>SNGRNSAARIGQPLYAPLPAFIQVKSKFDSEWRRFSLQFQDGKPPSYLEFRALVEGLHSLHNNFRKSLESARPTLRLLIQRKGESWEEKYGYGTETIDRRRNKGLSMLLPAAVSRAPKRNYNISNPEDFRQVRLMSKI</sequence>
<dbReference type="Gene3D" id="3.10.20.90">
    <property type="entry name" value="Phosphatidylinositol 3-kinase Catalytic Subunit, Chain A, domain 1"/>
    <property type="match status" value="1"/>
</dbReference>
<dbReference type="AlphaFoldDB" id="A0A183D4G7"/>
<proteinExistence type="predicted"/>
<keyword evidence="2" id="KW-1185">Reference proteome</keyword>
<evidence type="ECO:0000313" key="1">
    <source>
        <dbReference type="EMBL" id="VDK40191.1"/>
    </source>
</evidence>
<dbReference type="OrthoDB" id="5868434at2759"/>
<gene>
    <name evidence="1" type="ORF">GPUH_LOCUS3606</name>
</gene>
<name>A0A183D4G7_9BILA</name>
<accession>A0A183D4G7</accession>
<dbReference type="Proteomes" id="UP000271098">
    <property type="component" value="Unassembled WGS sequence"/>
</dbReference>
<dbReference type="SUPFAM" id="SSF54277">
    <property type="entry name" value="CAD &amp; PB1 domains"/>
    <property type="match status" value="1"/>
</dbReference>
<protein>
    <submittedName>
        <fullName evidence="3">SH2 domain-containing protein</fullName>
    </submittedName>
</protein>
<reference evidence="1 2" key="2">
    <citation type="submission" date="2018-11" db="EMBL/GenBank/DDBJ databases">
        <authorList>
            <consortium name="Pathogen Informatics"/>
        </authorList>
    </citation>
    <scope>NUCLEOTIDE SEQUENCE [LARGE SCALE GENOMIC DNA]</scope>
</reference>
<reference evidence="3" key="1">
    <citation type="submission" date="2016-06" db="UniProtKB">
        <authorList>
            <consortium name="WormBaseParasite"/>
        </authorList>
    </citation>
    <scope>IDENTIFICATION</scope>
</reference>
<organism evidence="3">
    <name type="scientific">Gongylonema pulchrum</name>
    <dbReference type="NCBI Taxonomy" id="637853"/>
    <lineage>
        <taxon>Eukaryota</taxon>
        <taxon>Metazoa</taxon>
        <taxon>Ecdysozoa</taxon>
        <taxon>Nematoda</taxon>
        <taxon>Chromadorea</taxon>
        <taxon>Rhabditida</taxon>
        <taxon>Spirurina</taxon>
        <taxon>Spiruromorpha</taxon>
        <taxon>Spiruroidea</taxon>
        <taxon>Gongylonematidae</taxon>
        <taxon>Gongylonema</taxon>
    </lineage>
</organism>
<evidence type="ECO:0000313" key="2">
    <source>
        <dbReference type="Proteomes" id="UP000271098"/>
    </source>
</evidence>
<dbReference type="EMBL" id="UYRT01006269">
    <property type="protein sequence ID" value="VDK40191.1"/>
    <property type="molecule type" value="Genomic_DNA"/>
</dbReference>
<evidence type="ECO:0000313" key="3">
    <source>
        <dbReference type="WBParaSite" id="GPUH_0000361501-mRNA-1"/>
    </source>
</evidence>
<dbReference type="WBParaSite" id="GPUH_0000361501-mRNA-1">
    <property type="protein sequence ID" value="GPUH_0000361501-mRNA-1"/>
    <property type="gene ID" value="GPUH_0000361501"/>
</dbReference>